<gene>
    <name evidence="2" type="ORF">RhiirA4_406262</name>
</gene>
<evidence type="ECO:0000313" key="2">
    <source>
        <dbReference type="EMBL" id="PKY50228.1"/>
    </source>
</evidence>
<dbReference type="VEuPathDB" id="FungiDB:RhiirFUN_000793"/>
<reference evidence="2 3" key="1">
    <citation type="submission" date="2015-10" db="EMBL/GenBank/DDBJ databases">
        <title>Genome analyses suggest a sexual origin of heterokaryosis in a supposedly ancient asexual fungus.</title>
        <authorList>
            <person name="Ropars J."/>
            <person name="Sedzielewska K."/>
            <person name="Noel J."/>
            <person name="Charron P."/>
            <person name="Farinelli L."/>
            <person name="Marton T."/>
            <person name="Kruger M."/>
            <person name="Pelin A."/>
            <person name="Brachmann A."/>
            <person name="Corradi N."/>
        </authorList>
    </citation>
    <scope>NUCLEOTIDE SEQUENCE [LARGE SCALE GENOMIC DNA]</scope>
    <source>
        <strain evidence="2 3">A4</strain>
    </source>
</reference>
<dbReference type="EMBL" id="LLXI01000844">
    <property type="protein sequence ID" value="PKY50228.1"/>
    <property type="molecule type" value="Genomic_DNA"/>
</dbReference>
<comment type="caution">
    <text evidence="2">The sequence shown here is derived from an EMBL/GenBank/DDBJ whole genome shotgun (WGS) entry which is preliminary data.</text>
</comment>
<dbReference type="VEuPathDB" id="FungiDB:FUN_020385"/>
<sequence>MSTGNSQVKAKTPAKTPAKTLAKTLAKTPAEVWVLSVFFSPYKAVEYSFESRCFASKKLAQEAMRIEARRLYKNSDNIQEAEDKYYREYEAEIHFGESEDGSDYRREFGYCKIKSAKLEEKESGDEVPSSTNEDSDKY</sequence>
<protein>
    <submittedName>
        <fullName evidence="2">Uncharacterized protein</fullName>
    </submittedName>
</protein>
<dbReference type="VEuPathDB" id="FungiDB:RhiirA1_540630"/>
<dbReference type="Proteomes" id="UP000234323">
    <property type="component" value="Unassembled WGS sequence"/>
</dbReference>
<evidence type="ECO:0000313" key="3">
    <source>
        <dbReference type="Proteomes" id="UP000234323"/>
    </source>
</evidence>
<dbReference type="AlphaFoldDB" id="A0A2I1GU98"/>
<organism evidence="2 3">
    <name type="scientific">Rhizophagus irregularis</name>
    <dbReference type="NCBI Taxonomy" id="588596"/>
    <lineage>
        <taxon>Eukaryota</taxon>
        <taxon>Fungi</taxon>
        <taxon>Fungi incertae sedis</taxon>
        <taxon>Mucoromycota</taxon>
        <taxon>Glomeromycotina</taxon>
        <taxon>Glomeromycetes</taxon>
        <taxon>Glomerales</taxon>
        <taxon>Glomeraceae</taxon>
        <taxon>Rhizophagus</taxon>
    </lineage>
</organism>
<evidence type="ECO:0000256" key="1">
    <source>
        <dbReference type="SAM" id="MobiDB-lite"/>
    </source>
</evidence>
<keyword evidence="3" id="KW-1185">Reference proteome</keyword>
<accession>A0A2I1GU98</accession>
<name>A0A2I1GU98_9GLOM</name>
<proteinExistence type="predicted"/>
<feature type="region of interest" description="Disordered" evidence="1">
    <location>
        <begin position="118"/>
        <end position="138"/>
    </location>
</feature>